<evidence type="ECO:0000256" key="4">
    <source>
        <dbReference type="ARBA" id="ARBA00022679"/>
    </source>
</evidence>
<feature type="non-terminal residue" evidence="10">
    <location>
        <position position="1"/>
    </location>
</feature>
<dbReference type="GO" id="GO:0016020">
    <property type="term" value="C:membrane"/>
    <property type="evidence" value="ECO:0007669"/>
    <property type="project" value="UniProtKB-SubCell"/>
</dbReference>
<dbReference type="AlphaFoldDB" id="A0A8S3YX60"/>
<keyword evidence="4 8" id="KW-0808">Transferase</keyword>
<dbReference type="EC" id="2.4.1.-" evidence="8"/>
<comment type="caution">
    <text evidence="10">The sequence shown here is derived from an EMBL/GenBank/DDBJ whole genome shotgun (WGS) entry which is preliminary data.</text>
</comment>
<feature type="signal peptide" evidence="9">
    <location>
        <begin position="1"/>
        <end position="26"/>
    </location>
</feature>
<dbReference type="PANTHER" id="PTHR21461:SF69">
    <property type="entry name" value="GLYCOSYLTRANSFERASE FAMILY 92 PROTEIN"/>
    <property type="match status" value="1"/>
</dbReference>
<keyword evidence="3 8" id="KW-0328">Glycosyltransferase</keyword>
<gene>
    <name evidence="10" type="ORF">CUNI_LOCUS4404</name>
</gene>
<keyword evidence="9" id="KW-0732">Signal</keyword>
<keyword evidence="6" id="KW-1133">Transmembrane helix</keyword>
<comment type="similarity">
    <text evidence="2 8">Belongs to the glycosyltransferase 92 family.</text>
</comment>
<keyword evidence="5" id="KW-0812">Transmembrane</keyword>
<dbReference type="OrthoDB" id="6042617at2759"/>
<evidence type="ECO:0000256" key="3">
    <source>
        <dbReference type="ARBA" id="ARBA00022676"/>
    </source>
</evidence>
<proteinExistence type="inferred from homology"/>
<dbReference type="InterPro" id="IPR008166">
    <property type="entry name" value="Glyco_transf_92"/>
</dbReference>
<dbReference type="GO" id="GO:0016757">
    <property type="term" value="F:glycosyltransferase activity"/>
    <property type="evidence" value="ECO:0007669"/>
    <property type="project" value="UniProtKB-UniRule"/>
</dbReference>
<keyword evidence="7" id="KW-0472">Membrane</keyword>
<evidence type="ECO:0000313" key="10">
    <source>
        <dbReference type="EMBL" id="CAG5118846.1"/>
    </source>
</evidence>
<reference evidence="10" key="1">
    <citation type="submission" date="2021-04" db="EMBL/GenBank/DDBJ databases">
        <authorList>
            <consortium name="Molecular Ecology Group"/>
        </authorList>
    </citation>
    <scope>NUCLEOTIDE SEQUENCE</scope>
</reference>
<evidence type="ECO:0000256" key="1">
    <source>
        <dbReference type="ARBA" id="ARBA00004167"/>
    </source>
</evidence>
<evidence type="ECO:0000313" key="11">
    <source>
        <dbReference type="Proteomes" id="UP000678393"/>
    </source>
</evidence>
<keyword evidence="11" id="KW-1185">Reference proteome</keyword>
<evidence type="ECO:0000256" key="5">
    <source>
        <dbReference type="ARBA" id="ARBA00022692"/>
    </source>
</evidence>
<evidence type="ECO:0000256" key="8">
    <source>
        <dbReference type="RuleBase" id="RU366017"/>
    </source>
</evidence>
<dbReference type="EMBL" id="CAJHNH020000616">
    <property type="protein sequence ID" value="CAG5118846.1"/>
    <property type="molecule type" value="Genomic_DNA"/>
</dbReference>
<comment type="subcellular location">
    <subcellularLocation>
        <location evidence="1">Membrane</location>
        <topology evidence="1">Single-pass membrane protein</topology>
    </subcellularLocation>
</comment>
<evidence type="ECO:0000256" key="9">
    <source>
        <dbReference type="SAM" id="SignalP"/>
    </source>
</evidence>
<dbReference type="PANTHER" id="PTHR21461">
    <property type="entry name" value="GLYCOSYLTRANSFERASE FAMILY 92 PROTEIN"/>
    <property type="match status" value="1"/>
</dbReference>
<name>A0A8S3YX60_9EUPU</name>
<sequence length="355" mass="41410">FFFLIHNQLHVRTIVLCLLHLGKTRAQMSCCMLSGNQMTLHMTTANIYFEHLRLGYNPNIYMARQYICRVPVHADSLKSSYITLTSKDCSTDIQDYLSIIYPTRVLGGIALCGKIAHSGGLDPEKVIEWFEVQRLLGVDKVLIFDLGNPETLNRVFRYYQNLGILDLQPYELPGEPQNRSHDETMAVLECRQRLAGYEFIIGHDVDEFIIPRRDETLRDVFKKQLQREPSGSGFFFYTQFFITTWKPTNPEEDLMVKRYRRTTEPLWVSYKYVYLPSRVKAATTHRLFPYNPPFNRSRVPPSDAVLHHYRPCKLDYWGNCSVKTIIDNTMTRYRDLDERVARARAATSTKPQWSG</sequence>
<accession>A0A8S3YX60</accession>
<dbReference type="Pfam" id="PF01697">
    <property type="entry name" value="Glyco_transf_92"/>
    <property type="match status" value="1"/>
</dbReference>
<feature type="chain" id="PRO_5035771906" description="Glycosyltransferase family 92 protein" evidence="9">
    <location>
        <begin position="27"/>
        <end position="355"/>
    </location>
</feature>
<evidence type="ECO:0000256" key="6">
    <source>
        <dbReference type="ARBA" id="ARBA00022989"/>
    </source>
</evidence>
<evidence type="ECO:0000256" key="7">
    <source>
        <dbReference type="ARBA" id="ARBA00023136"/>
    </source>
</evidence>
<organism evidence="10 11">
    <name type="scientific">Candidula unifasciata</name>
    <dbReference type="NCBI Taxonomy" id="100452"/>
    <lineage>
        <taxon>Eukaryota</taxon>
        <taxon>Metazoa</taxon>
        <taxon>Spiralia</taxon>
        <taxon>Lophotrochozoa</taxon>
        <taxon>Mollusca</taxon>
        <taxon>Gastropoda</taxon>
        <taxon>Heterobranchia</taxon>
        <taxon>Euthyneura</taxon>
        <taxon>Panpulmonata</taxon>
        <taxon>Eupulmonata</taxon>
        <taxon>Stylommatophora</taxon>
        <taxon>Helicina</taxon>
        <taxon>Helicoidea</taxon>
        <taxon>Geomitridae</taxon>
        <taxon>Candidula</taxon>
    </lineage>
</organism>
<dbReference type="GO" id="GO:0005737">
    <property type="term" value="C:cytoplasm"/>
    <property type="evidence" value="ECO:0007669"/>
    <property type="project" value="TreeGrafter"/>
</dbReference>
<dbReference type="Proteomes" id="UP000678393">
    <property type="component" value="Unassembled WGS sequence"/>
</dbReference>
<protein>
    <recommendedName>
        <fullName evidence="8">Glycosyltransferase family 92 protein</fullName>
        <ecNumber evidence="8">2.4.1.-</ecNumber>
    </recommendedName>
</protein>
<evidence type="ECO:0000256" key="2">
    <source>
        <dbReference type="ARBA" id="ARBA00007647"/>
    </source>
</evidence>